<keyword evidence="4" id="KW-0472">Membrane</keyword>
<evidence type="ECO:0000256" key="3">
    <source>
        <dbReference type="RuleBase" id="RU361155"/>
    </source>
</evidence>
<keyword evidence="7" id="KW-1185">Reference proteome</keyword>
<evidence type="ECO:0000313" key="7">
    <source>
        <dbReference type="Proteomes" id="UP000326939"/>
    </source>
</evidence>
<dbReference type="Proteomes" id="UP000326939">
    <property type="component" value="Chromosome 3"/>
</dbReference>
<accession>A0A5N5N928</accession>
<dbReference type="GO" id="GO:0008146">
    <property type="term" value="F:sulfotransferase activity"/>
    <property type="evidence" value="ECO:0007669"/>
    <property type="project" value="InterPro"/>
</dbReference>
<feature type="transmembrane region" description="Helical" evidence="4">
    <location>
        <begin position="348"/>
        <end position="370"/>
    </location>
</feature>
<evidence type="ECO:0000259" key="5">
    <source>
        <dbReference type="Pfam" id="PF00685"/>
    </source>
</evidence>
<evidence type="ECO:0000256" key="2">
    <source>
        <dbReference type="ARBA" id="ARBA00022679"/>
    </source>
</evidence>
<gene>
    <name evidence="6" type="ORF">DKX38_003713</name>
</gene>
<evidence type="ECO:0000256" key="4">
    <source>
        <dbReference type="SAM" id="Phobius"/>
    </source>
</evidence>
<dbReference type="AlphaFoldDB" id="A0A5N5N928"/>
<dbReference type="EMBL" id="VDCV01000003">
    <property type="protein sequence ID" value="KAB5563659.1"/>
    <property type="molecule type" value="Genomic_DNA"/>
</dbReference>
<dbReference type="PANTHER" id="PTHR11783">
    <property type="entry name" value="SULFOTRANSFERASE SULT"/>
    <property type="match status" value="1"/>
</dbReference>
<proteinExistence type="inferred from homology"/>
<organism evidence="6 7">
    <name type="scientific">Salix brachista</name>
    <dbReference type="NCBI Taxonomy" id="2182728"/>
    <lineage>
        <taxon>Eukaryota</taxon>
        <taxon>Viridiplantae</taxon>
        <taxon>Streptophyta</taxon>
        <taxon>Embryophyta</taxon>
        <taxon>Tracheophyta</taxon>
        <taxon>Spermatophyta</taxon>
        <taxon>Magnoliopsida</taxon>
        <taxon>eudicotyledons</taxon>
        <taxon>Gunneridae</taxon>
        <taxon>Pentapetalae</taxon>
        <taxon>rosids</taxon>
        <taxon>fabids</taxon>
        <taxon>Malpighiales</taxon>
        <taxon>Salicaceae</taxon>
        <taxon>Saliceae</taxon>
        <taxon>Salix</taxon>
    </lineage>
</organism>
<protein>
    <recommendedName>
        <fullName evidence="3">Sulfotransferase</fullName>
        <ecNumber evidence="3">2.8.2.-</ecNumber>
    </recommendedName>
</protein>
<dbReference type="EC" id="2.8.2.-" evidence="3"/>
<keyword evidence="4" id="KW-1133">Transmembrane helix</keyword>
<comment type="caution">
    <text evidence="6">The sequence shown here is derived from an EMBL/GenBank/DDBJ whole genome shotgun (WGS) entry which is preliminary data.</text>
</comment>
<evidence type="ECO:0000313" key="6">
    <source>
        <dbReference type="EMBL" id="KAB5563659.1"/>
    </source>
</evidence>
<name>A0A5N5N928_9ROSI</name>
<dbReference type="SUPFAM" id="SSF52540">
    <property type="entry name" value="P-loop containing nucleoside triphosphate hydrolases"/>
    <property type="match status" value="1"/>
</dbReference>
<evidence type="ECO:0000256" key="1">
    <source>
        <dbReference type="ARBA" id="ARBA00005771"/>
    </source>
</evidence>
<reference evidence="7" key="1">
    <citation type="journal article" date="2019" name="Gigascience">
        <title>De novo genome assembly of the endangered Acer yangbiense, a plant species with extremely small populations endemic to Yunnan Province, China.</title>
        <authorList>
            <person name="Yang J."/>
            <person name="Wariss H.M."/>
            <person name="Tao L."/>
            <person name="Zhang R."/>
            <person name="Yun Q."/>
            <person name="Hollingsworth P."/>
            <person name="Dao Z."/>
            <person name="Luo G."/>
            <person name="Guo H."/>
            <person name="Ma Y."/>
            <person name="Sun W."/>
        </authorList>
    </citation>
    <scope>NUCLEOTIDE SEQUENCE [LARGE SCALE GENOMIC DNA]</scope>
    <source>
        <strain evidence="7">cv. br00</strain>
    </source>
</reference>
<keyword evidence="4" id="KW-0812">Transmembrane</keyword>
<keyword evidence="2 3" id="KW-0808">Transferase</keyword>
<feature type="domain" description="Sulfotransferase" evidence="5">
    <location>
        <begin position="61"/>
        <end position="318"/>
    </location>
</feature>
<dbReference type="InterPro" id="IPR027417">
    <property type="entry name" value="P-loop_NTPase"/>
</dbReference>
<sequence>MEEIAAKEDQQRDESRELLQKLPAEIGMGGNLLYLYQGFWCPQVSIKGMMLFQQHFKAQETDLILASIPKSGTTWLKALTYTIVNRTRYSLEKSPLLTNGPHGVVPFLEFDISSENHFQQLDRLPNPRIFGTHSPYPALPCSVKDSAAKIVYVCRNPLDVFISYWKFGVNIRKEEEKHLSLEDAFDKFCQGLHGYGPFWDHLLGYWKASLERPGKVLFLKYEDMKKNAVLYNRKLASFVGLPFSMDEEKQGLVEEISRLCSFESMKSYEATRTGTGPLGIPASAFLRKGEVGDSLNYLTPSMVSRVEYLIQEKLRDSGIADDSSGAKNGAGKADMHAASTSNTGIPKIAIIFVSMVAIGFLAFFPFQVLAKEEKRRALDFSVPSCGDFTAFFPRLEGNLFGGKAAPLLPRWGCGDSLCRG</sequence>
<dbReference type="Pfam" id="PF00685">
    <property type="entry name" value="Sulfotransfer_1"/>
    <property type="match status" value="1"/>
</dbReference>
<dbReference type="Gene3D" id="3.40.50.300">
    <property type="entry name" value="P-loop containing nucleotide triphosphate hydrolases"/>
    <property type="match status" value="1"/>
</dbReference>
<comment type="similarity">
    <text evidence="1 3">Belongs to the sulfotransferase 1 family.</text>
</comment>
<dbReference type="InterPro" id="IPR000863">
    <property type="entry name" value="Sulfotransferase_dom"/>
</dbReference>